<sequence>MAIAPEAERPARPEESLPHPEITYIGCTRCGTQIAGLDGRYACAGCGWVNDWSEGHGPLPETGRPG</sequence>
<comment type="caution">
    <text evidence="1">The sequence shown here is derived from an EMBL/GenBank/DDBJ whole genome shotgun (WGS) entry which is preliminary data.</text>
</comment>
<organism evidence="1 2">
    <name type="scientific">Streptomyces sp. 900116325</name>
    <dbReference type="NCBI Taxonomy" id="3154295"/>
    <lineage>
        <taxon>Bacteria</taxon>
        <taxon>Bacillati</taxon>
        <taxon>Actinomycetota</taxon>
        <taxon>Actinomycetes</taxon>
        <taxon>Kitasatosporales</taxon>
        <taxon>Streptomycetaceae</taxon>
        <taxon>Streptomyces</taxon>
    </lineage>
</organism>
<evidence type="ECO:0000313" key="2">
    <source>
        <dbReference type="Proteomes" id="UP001550044"/>
    </source>
</evidence>
<reference evidence="1 2" key="1">
    <citation type="submission" date="2024-06" db="EMBL/GenBank/DDBJ databases">
        <title>The Natural Products Discovery Center: Release of the First 8490 Sequenced Strains for Exploring Actinobacteria Biosynthetic Diversity.</title>
        <authorList>
            <person name="Kalkreuter E."/>
            <person name="Kautsar S.A."/>
            <person name="Yang D."/>
            <person name="Bader C.D."/>
            <person name="Teijaro C.N."/>
            <person name="Fluegel L."/>
            <person name="Davis C.M."/>
            <person name="Simpson J.R."/>
            <person name="Lauterbach L."/>
            <person name="Steele A.D."/>
            <person name="Gui C."/>
            <person name="Meng S."/>
            <person name="Li G."/>
            <person name="Viehrig K."/>
            <person name="Ye F."/>
            <person name="Su P."/>
            <person name="Kiefer A.F."/>
            <person name="Nichols A."/>
            <person name="Cepeda A.J."/>
            <person name="Yan W."/>
            <person name="Fan B."/>
            <person name="Jiang Y."/>
            <person name="Adhikari A."/>
            <person name="Zheng C.-J."/>
            <person name="Schuster L."/>
            <person name="Cowan T.M."/>
            <person name="Smanski M.J."/>
            <person name="Chevrette M.G."/>
            <person name="De Carvalho L.P.S."/>
            <person name="Shen B."/>
        </authorList>
    </citation>
    <scope>NUCLEOTIDE SEQUENCE [LARGE SCALE GENOMIC DNA]</scope>
    <source>
        <strain evidence="1 2">NPDC005137</strain>
    </source>
</reference>
<accession>A0ABV2UML6</accession>
<dbReference type="EMBL" id="JBEXIP010000088">
    <property type="protein sequence ID" value="MET8439103.1"/>
    <property type="molecule type" value="Genomic_DNA"/>
</dbReference>
<dbReference type="RefSeq" id="WP_356502327.1">
    <property type="nucleotide sequence ID" value="NZ_JBEXIP010000088.1"/>
</dbReference>
<evidence type="ECO:0000313" key="1">
    <source>
        <dbReference type="EMBL" id="MET8439103.1"/>
    </source>
</evidence>
<dbReference type="Proteomes" id="UP001550044">
    <property type="component" value="Unassembled WGS sequence"/>
</dbReference>
<gene>
    <name evidence="1" type="ORF">ABZV61_41895</name>
</gene>
<name>A0ABV2UML6_9ACTN</name>
<keyword evidence="2" id="KW-1185">Reference proteome</keyword>
<protein>
    <submittedName>
        <fullName evidence="1">Uncharacterized protein</fullName>
    </submittedName>
</protein>
<proteinExistence type="predicted"/>